<dbReference type="GO" id="GO:0004867">
    <property type="term" value="F:serine-type endopeptidase inhibitor activity"/>
    <property type="evidence" value="ECO:0007669"/>
    <property type="project" value="InterPro"/>
</dbReference>
<dbReference type="GO" id="GO:0004609">
    <property type="term" value="F:phosphatidylserine decarboxylase activity"/>
    <property type="evidence" value="ECO:0007669"/>
    <property type="project" value="InterPro"/>
</dbReference>
<dbReference type="InterPro" id="IPR003817">
    <property type="entry name" value="PS_Dcarbxylase"/>
</dbReference>
<feature type="domain" description="L-tryptophan decarboxylase PsiD-like" evidence="3">
    <location>
        <begin position="193"/>
        <end position="315"/>
    </location>
</feature>
<evidence type="ECO:0000313" key="5">
    <source>
        <dbReference type="Proteomes" id="UP001150238"/>
    </source>
</evidence>
<dbReference type="Pfam" id="PF02666">
    <property type="entry name" value="PS_Dcarbxylase"/>
    <property type="match status" value="1"/>
</dbReference>
<reference evidence="4" key="2">
    <citation type="journal article" date="2023" name="Proc. Natl. Acad. Sci. U.S.A.">
        <title>A global phylogenomic analysis of the shiitake genus Lentinula.</title>
        <authorList>
            <person name="Sierra-Patev S."/>
            <person name="Min B."/>
            <person name="Naranjo-Ortiz M."/>
            <person name="Looney B."/>
            <person name="Konkel Z."/>
            <person name="Slot J.C."/>
            <person name="Sakamoto Y."/>
            <person name="Steenwyk J.L."/>
            <person name="Rokas A."/>
            <person name="Carro J."/>
            <person name="Camarero S."/>
            <person name="Ferreira P."/>
            <person name="Molpeceres G."/>
            <person name="Ruiz-Duenas F.J."/>
            <person name="Serrano A."/>
            <person name="Henrissat B."/>
            <person name="Drula E."/>
            <person name="Hughes K.W."/>
            <person name="Mata J.L."/>
            <person name="Ishikawa N.K."/>
            <person name="Vargas-Isla R."/>
            <person name="Ushijima S."/>
            <person name="Smith C.A."/>
            <person name="Donoghue J."/>
            <person name="Ahrendt S."/>
            <person name="Andreopoulos W."/>
            <person name="He G."/>
            <person name="LaButti K."/>
            <person name="Lipzen A."/>
            <person name="Ng V."/>
            <person name="Riley R."/>
            <person name="Sandor L."/>
            <person name="Barry K."/>
            <person name="Martinez A.T."/>
            <person name="Xiao Y."/>
            <person name="Gibbons J.G."/>
            <person name="Terashima K."/>
            <person name="Grigoriev I.V."/>
            <person name="Hibbett D."/>
        </authorList>
    </citation>
    <scope>NUCLEOTIDE SEQUENCE</scope>
    <source>
        <strain evidence="4">Sp2 HRB7682 ss15</strain>
    </source>
</reference>
<accession>A0A9W9AK16</accession>
<dbReference type="Proteomes" id="UP001150238">
    <property type="component" value="Unassembled WGS sequence"/>
</dbReference>
<dbReference type="GO" id="GO:0006646">
    <property type="term" value="P:phosphatidylethanolamine biosynthetic process"/>
    <property type="evidence" value="ECO:0007669"/>
    <property type="project" value="TreeGrafter"/>
</dbReference>
<dbReference type="EMBL" id="JANVFS010000011">
    <property type="protein sequence ID" value="KAJ4484689.1"/>
    <property type="molecule type" value="Genomic_DNA"/>
</dbReference>
<keyword evidence="2" id="KW-0456">Lyase</keyword>
<dbReference type="Pfam" id="PF12588">
    <property type="entry name" value="PSDC"/>
    <property type="match status" value="1"/>
</dbReference>
<sequence>MALETGHYRIINGGKSIGHPLFEDHSNNPKPIIILPRGVKEDEIKWDLEGDHNGYIANIKGAPTASINEKLFALLVNKEKAERWHIEPVPQHGLDRYIILTQDRKEGWVVPKDGSAQIHCQPLIATKSIPPLYQPQAIFEIIPRSFRPSAATFRNSGWLPKSQEVYHSYVTRLFKKSQSRFYMGKTDDKVLLPPVREFKNFIETEPTVYGEFIRMFDGVDTSEPNTPKDYQQLINILNEIFREAPAFGDLGPPVYMVMAEVMNTQGGFSAFTKDNLNMHFKKMFETWSRFLNSKDSRHTLNTDDGGWFNVLALQAMMKEFPNRTFPQVFICDPQAEYYGFTSYEDFFNRRFRDPAYDRPTGPLIDIIVGAPCECTTYAYQEDVKEIDKLYIKDEAYSLRHLLADNYVDAFVGGTVIQGFLNTTGYHRWHAPVNGTILKIISVPGTYFAQGPYTIGEDLVDTPPYLRSLRYFANTATRQLIFIQPDDNNIGLLCFISIGMTEISTSEATAYEQQKVKRGDELGMFHFGGSSCALVFQKQSLVVIDGKFKVPEVAMRINEPIGAIPV</sequence>
<evidence type="ECO:0000259" key="3">
    <source>
        <dbReference type="Pfam" id="PF12588"/>
    </source>
</evidence>
<comment type="caution">
    <text evidence="4">The sequence shown here is derived from an EMBL/GenBank/DDBJ whole genome shotgun (WGS) entry which is preliminary data.</text>
</comment>
<name>A0A9W9AK16_9AGAR</name>
<dbReference type="Pfam" id="PF16850">
    <property type="entry name" value="Inhibitor_I66"/>
    <property type="match status" value="1"/>
</dbReference>
<dbReference type="PANTHER" id="PTHR10067">
    <property type="entry name" value="PHOSPHATIDYLSERINE DECARBOXYLASE"/>
    <property type="match status" value="1"/>
</dbReference>
<protein>
    <submittedName>
        <fullName evidence="4">Phophatidylserine decarboxylase-domain-containing protein</fullName>
    </submittedName>
</protein>
<evidence type="ECO:0000256" key="2">
    <source>
        <dbReference type="ARBA" id="ARBA00023239"/>
    </source>
</evidence>
<keyword evidence="1" id="KW-0210">Decarboxylase</keyword>
<dbReference type="InterPro" id="IPR022237">
    <property type="entry name" value="PsiD-like"/>
</dbReference>
<organism evidence="4 5">
    <name type="scientific">Lentinula lateritia</name>
    <dbReference type="NCBI Taxonomy" id="40482"/>
    <lineage>
        <taxon>Eukaryota</taxon>
        <taxon>Fungi</taxon>
        <taxon>Dikarya</taxon>
        <taxon>Basidiomycota</taxon>
        <taxon>Agaricomycotina</taxon>
        <taxon>Agaricomycetes</taxon>
        <taxon>Agaricomycetidae</taxon>
        <taxon>Agaricales</taxon>
        <taxon>Marasmiineae</taxon>
        <taxon>Omphalotaceae</taxon>
        <taxon>Lentinula</taxon>
    </lineage>
</organism>
<dbReference type="PANTHER" id="PTHR10067:SF9">
    <property type="entry name" value="PHOSPHATIDYLSERINE DECARBOXYLASE FAMILY PROTEIN (AFU_ORTHOLOGUE AFUA_7G01730)"/>
    <property type="match status" value="1"/>
</dbReference>
<evidence type="ECO:0000313" key="4">
    <source>
        <dbReference type="EMBL" id="KAJ4484689.1"/>
    </source>
</evidence>
<dbReference type="AlphaFoldDB" id="A0A9W9AK16"/>
<dbReference type="CDD" id="cd23428">
    <property type="entry name" value="beta-trefoil_Ricin_SPI"/>
    <property type="match status" value="1"/>
</dbReference>
<dbReference type="Gene3D" id="2.80.10.50">
    <property type="match status" value="1"/>
</dbReference>
<reference evidence="4" key="1">
    <citation type="submission" date="2022-08" db="EMBL/GenBank/DDBJ databases">
        <authorList>
            <consortium name="DOE Joint Genome Institute"/>
            <person name="Min B."/>
            <person name="Riley R."/>
            <person name="Sierra-Patev S."/>
            <person name="Naranjo-Ortiz M."/>
            <person name="Looney B."/>
            <person name="Konkel Z."/>
            <person name="Slot J.C."/>
            <person name="Sakamoto Y."/>
            <person name="Steenwyk J.L."/>
            <person name="Rokas A."/>
            <person name="Carro J."/>
            <person name="Camarero S."/>
            <person name="Ferreira P."/>
            <person name="Molpeceres G."/>
            <person name="Ruiz-Duenas F.J."/>
            <person name="Serrano A."/>
            <person name="Henrissat B."/>
            <person name="Drula E."/>
            <person name="Hughes K.W."/>
            <person name="Mata J.L."/>
            <person name="Ishikawa N.K."/>
            <person name="Vargas-Isla R."/>
            <person name="Ushijima S."/>
            <person name="Smith C.A."/>
            <person name="Ahrendt S."/>
            <person name="Andreopoulos W."/>
            <person name="He G."/>
            <person name="Labutti K."/>
            <person name="Lipzen A."/>
            <person name="Ng V."/>
            <person name="Sandor L."/>
            <person name="Barry K."/>
            <person name="Martinez A.T."/>
            <person name="Xiao Y."/>
            <person name="Gibbons J.G."/>
            <person name="Terashima K."/>
            <person name="Hibbett D.S."/>
            <person name="Grigoriev I.V."/>
        </authorList>
    </citation>
    <scope>NUCLEOTIDE SEQUENCE</scope>
    <source>
        <strain evidence="4">Sp2 HRB7682 ss15</strain>
    </source>
</reference>
<dbReference type="InterPro" id="IPR031755">
    <property type="entry name" value="Inhibitor_I66"/>
</dbReference>
<dbReference type="GO" id="GO:0005739">
    <property type="term" value="C:mitochondrion"/>
    <property type="evidence" value="ECO:0007669"/>
    <property type="project" value="TreeGrafter"/>
</dbReference>
<evidence type="ECO:0000256" key="1">
    <source>
        <dbReference type="ARBA" id="ARBA00022793"/>
    </source>
</evidence>
<proteinExistence type="predicted"/>
<gene>
    <name evidence="4" type="ORF">C8J55DRAFT_452451</name>
</gene>